<dbReference type="FunFam" id="3.30.250.20:FF:000006">
    <property type="entry name" value="Uncharacterized protein"/>
    <property type="match status" value="1"/>
</dbReference>
<accession>A0A1B8Y3T6</accession>
<protein>
    <submittedName>
        <fullName evidence="3">Uncharacterized protein</fullName>
    </submittedName>
</protein>
<feature type="compositionally biased region" description="Polar residues" evidence="2">
    <location>
        <begin position="292"/>
        <end position="305"/>
    </location>
</feature>
<dbReference type="PANTHER" id="PTHR11505">
    <property type="entry name" value="L1 TRANSPOSABLE ELEMENT-RELATED"/>
    <property type="match status" value="1"/>
</dbReference>
<feature type="region of interest" description="Disordered" evidence="2">
    <location>
        <begin position="1"/>
        <end position="56"/>
    </location>
</feature>
<dbReference type="Gene3D" id="3.30.250.20">
    <property type="entry name" value="L1 transposable element, C-terminal domain"/>
    <property type="match status" value="1"/>
</dbReference>
<dbReference type="AlphaFoldDB" id="A0A1B8Y3T6"/>
<keyword evidence="1" id="KW-0175">Coiled coil</keyword>
<organism evidence="3">
    <name type="scientific">Xenopus tropicalis</name>
    <name type="common">Western clawed frog</name>
    <name type="synonym">Silurana tropicalis</name>
    <dbReference type="NCBI Taxonomy" id="8364"/>
    <lineage>
        <taxon>Eukaryota</taxon>
        <taxon>Metazoa</taxon>
        <taxon>Chordata</taxon>
        <taxon>Craniata</taxon>
        <taxon>Vertebrata</taxon>
        <taxon>Euteleostomi</taxon>
        <taxon>Amphibia</taxon>
        <taxon>Batrachia</taxon>
        <taxon>Anura</taxon>
        <taxon>Pipoidea</taxon>
        <taxon>Pipidae</taxon>
        <taxon>Xenopodinae</taxon>
        <taxon>Xenopus</taxon>
        <taxon>Silurana</taxon>
    </lineage>
</organism>
<sequence>MGKRKPKEQRTTMSPYLHKTPGEKRADSQDGGGSVTLETLPELHSPPHSPASLYSEDDPAIQHETGQSAERGTSYTNADTLDNSPVTAQTLAHQLSLLKEGLSATLSKAVADAVATAIKDIHTKIRELGDRTDKLEYLTDEVIQRHTNLEDENMALREEISQLKNTCEDLENRSRRQNLRIRGVPEEISHPPPTKPSRDIVVCFHYYAQKEMVLTNARTASLLEYLNHRIQIFADLSPTTQAKRREFRPLTQLLRDNKIPYRWGYPFRLIVQHRGQSYTLHSLEKRQQLLQTLGLTSPRQSSPTKHSPLKRRISPQWHKVPGSPSPQKLALSSSASSGSPGQIT</sequence>
<evidence type="ECO:0000256" key="2">
    <source>
        <dbReference type="SAM" id="MobiDB-lite"/>
    </source>
</evidence>
<dbReference type="EMBL" id="KV460491">
    <property type="protein sequence ID" value="OCA17553.1"/>
    <property type="molecule type" value="Genomic_DNA"/>
</dbReference>
<evidence type="ECO:0000313" key="3">
    <source>
        <dbReference type="EMBL" id="OCA17553.1"/>
    </source>
</evidence>
<gene>
    <name evidence="3" type="ORF">XENTR_v90027002mg</name>
</gene>
<reference evidence="3" key="3">
    <citation type="submission" date="2016-05" db="EMBL/GenBank/DDBJ databases">
        <title>WGS assembly of Xenopus tropicalis.</title>
        <authorList>
            <person name="Sessions A."/>
            <person name="Jenkins J."/>
            <person name="Mitros T."/>
            <person name="Lyons J.T."/>
            <person name="Dichmann D.S."/>
            <person name="Robert J."/>
            <person name="Harland R.M."/>
            <person name="Rokhsar D.S."/>
        </authorList>
    </citation>
    <scope>NUCLEOTIDE SEQUENCE</scope>
    <source>
        <strain evidence="3">Nigerian</strain>
    </source>
</reference>
<feature type="coiled-coil region" evidence="1">
    <location>
        <begin position="139"/>
        <end position="180"/>
    </location>
</feature>
<dbReference type="InterPro" id="IPR004244">
    <property type="entry name" value="Transposase_22"/>
</dbReference>
<proteinExistence type="predicted"/>
<feature type="region of interest" description="Disordered" evidence="2">
    <location>
        <begin position="292"/>
        <end position="344"/>
    </location>
</feature>
<reference evidence="3" key="2">
    <citation type="journal article" date="2010" name="Science">
        <title>The genome of the Western clawed frog Xenopus tropicalis.</title>
        <authorList>
            <person name="Hellsten U."/>
            <person name="Harland R.M."/>
            <person name="Gilchrist M.J."/>
            <person name="Hendrix D."/>
            <person name="Jurka J."/>
            <person name="Kapitonov V."/>
            <person name="Ovcharenko I."/>
            <person name="Putnam N.H."/>
            <person name="Shu S."/>
            <person name="Taher L."/>
            <person name="Blitz I.L."/>
            <person name="Blumberg B."/>
            <person name="Dichmann D.S."/>
            <person name="Dubchak I."/>
            <person name="Amaya E."/>
            <person name="Detter J.C."/>
            <person name="Fletcher R."/>
            <person name="Gerhard D.S."/>
            <person name="Goodstein D."/>
            <person name="Graves T."/>
            <person name="Grigoriev I.V."/>
            <person name="Grimwood J."/>
            <person name="Kawashima T."/>
            <person name="Lindquist E."/>
            <person name="Lucas S.M."/>
            <person name="Mead P.E."/>
            <person name="Mitros T."/>
            <person name="Ogino H."/>
            <person name="Ohta Y."/>
            <person name="Poliakov A.V."/>
            <person name="Pollet N."/>
            <person name="Robert J."/>
            <person name="Salamov A."/>
            <person name="Sater A.K."/>
            <person name="Schmutz J."/>
            <person name="Terry A."/>
            <person name="Vize P.D."/>
            <person name="Warren W.C."/>
            <person name="Wells D."/>
            <person name="Wills A."/>
            <person name="Wilson R.K."/>
            <person name="Zimmerman L.B."/>
            <person name="Zorn A.M."/>
            <person name="Grainger R."/>
            <person name="Grammer T."/>
            <person name="Khokha M.K."/>
            <person name="Richardson P.M."/>
            <person name="Rokhsar D.S."/>
        </authorList>
    </citation>
    <scope>NUCLEOTIDE SEQUENCE [LARGE SCALE GENOMIC DNA]</scope>
    <source>
        <strain evidence="3">Nigerian</strain>
    </source>
</reference>
<feature type="compositionally biased region" description="Low complexity" evidence="2">
    <location>
        <begin position="325"/>
        <end position="344"/>
    </location>
</feature>
<reference evidence="3" key="1">
    <citation type="submission" date="2009-11" db="EMBL/GenBank/DDBJ databases">
        <authorList>
            <consortium name="US DOE Joint Genome Institute (JGI-PGF)"/>
            <person name="Ottilar R."/>
            <person name="Schmutz J."/>
            <person name="Salamov A."/>
            <person name="Cheng J.F."/>
            <person name="Lucas S."/>
            <person name="Pitluck S."/>
            <person name="Gundlach H."/>
            <person name="Guo Y."/>
            <person name="Haberer G."/>
            <person name="Nasrallah J."/>
            <person name="Mayer K.F.X."/>
            <person name="van de Peer Y."/>
            <person name="Weigel D."/>
            <person name="Grigoriev I.V."/>
        </authorList>
    </citation>
    <scope>NUCLEOTIDE SEQUENCE</scope>
    <source>
        <strain evidence="3">Nigerian</strain>
    </source>
</reference>
<name>A0A1B8Y3T6_XENTR</name>
<dbReference type="InterPro" id="IPR042566">
    <property type="entry name" value="L1_C"/>
</dbReference>
<evidence type="ECO:0000256" key="1">
    <source>
        <dbReference type="SAM" id="Coils"/>
    </source>
</evidence>